<dbReference type="PROSITE" id="PS50931">
    <property type="entry name" value="HTH_LYSR"/>
    <property type="match status" value="1"/>
</dbReference>
<sequence>MSDPTSKLSWDDLRVVQAVARTGALAAAAQTLGINVTTITRRLAKVEEVLGVALFDRRRAGYVATAQGGEVVALAERVELDVIGVARRVSGHAHGHAGELRITTSDSLLLYFLTPMIASFKACNPAVRVEVTVGNGALNLARGEADIAIRATEKPPENLFGRKVSMIAWAPYRAWSDKVADSHAGPDRQWVSYGGRLSGLKAADFVAARVPPDAIGYRTDSVAGAAAAIAAGMGVGYLPCMLGDLSPDLQRIGPIEPALSDDLWLLTHPDIRRSGRVYAFMTHCSEAIAHSRELVEGRLGATSVHGAAPDHLWRSVRFPGVSR</sequence>
<dbReference type="PANTHER" id="PTHR30537:SF3">
    <property type="entry name" value="TRANSCRIPTIONAL REGULATORY PROTEIN"/>
    <property type="match status" value="1"/>
</dbReference>
<dbReference type="EMBL" id="CP027850">
    <property type="protein sequence ID" value="AVQ01932.1"/>
    <property type="molecule type" value="Genomic_DNA"/>
</dbReference>
<keyword evidence="2" id="KW-0805">Transcription regulation</keyword>
<reference evidence="6 7" key="1">
    <citation type="journal article" date="2015" name="Biotechnol. Bioeng.">
        <title>Genome sequence and phenotypic characterization of Caulobacter segnis.</title>
        <authorList>
            <person name="Patel S."/>
            <person name="Fletcher B."/>
            <person name="Scott D.C."/>
            <person name="Ely B."/>
        </authorList>
    </citation>
    <scope>NUCLEOTIDE SEQUENCE [LARGE SCALE GENOMIC DNA]</scope>
    <source>
        <strain evidence="6 7">TK0059</strain>
    </source>
</reference>
<evidence type="ECO:0000256" key="2">
    <source>
        <dbReference type="ARBA" id="ARBA00023015"/>
    </source>
</evidence>
<feature type="domain" description="HTH lysR-type" evidence="5">
    <location>
        <begin position="8"/>
        <end position="65"/>
    </location>
</feature>
<evidence type="ECO:0000313" key="7">
    <source>
        <dbReference type="Proteomes" id="UP000240527"/>
    </source>
</evidence>
<dbReference type="Gene3D" id="3.40.190.290">
    <property type="match status" value="1"/>
</dbReference>
<evidence type="ECO:0000256" key="1">
    <source>
        <dbReference type="ARBA" id="ARBA00009437"/>
    </source>
</evidence>
<name>A0ABN5ISW0_9CAUL</name>
<keyword evidence="4" id="KW-0804">Transcription</keyword>
<protein>
    <submittedName>
        <fullName evidence="6">LysR family transcriptional regulator</fullName>
    </submittedName>
</protein>
<comment type="similarity">
    <text evidence="1">Belongs to the LysR transcriptional regulatory family.</text>
</comment>
<dbReference type="InterPro" id="IPR005119">
    <property type="entry name" value="LysR_subst-bd"/>
</dbReference>
<dbReference type="Pfam" id="PF03466">
    <property type="entry name" value="LysR_substrate"/>
    <property type="match status" value="1"/>
</dbReference>
<dbReference type="InterPro" id="IPR058163">
    <property type="entry name" value="LysR-type_TF_proteobact-type"/>
</dbReference>
<dbReference type="PANTHER" id="PTHR30537">
    <property type="entry name" value="HTH-TYPE TRANSCRIPTIONAL REGULATOR"/>
    <property type="match status" value="1"/>
</dbReference>
<dbReference type="Proteomes" id="UP000240527">
    <property type="component" value="Chromosome"/>
</dbReference>
<dbReference type="RefSeq" id="WP_013078843.1">
    <property type="nucleotide sequence ID" value="NZ_CP027850.1"/>
</dbReference>
<evidence type="ECO:0000256" key="4">
    <source>
        <dbReference type="ARBA" id="ARBA00023163"/>
    </source>
</evidence>
<evidence type="ECO:0000259" key="5">
    <source>
        <dbReference type="PROSITE" id="PS50931"/>
    </source>
</evidence>
<dbReference type="SUPFAM" id="SSF53850">
    <property type="entry name" value="Periplasmic binding protein-like II"/>
    <property type="match status" value="1"/>
</dbReference>
<proteinExistence type="inferred from homology"/>
<dbReference type="Gene3D" id="1.10.10.10">
    <property type="entry name" value="Winged helix-like DNA-binding domain superfamily/Winged helix DNA-binding domain"/>
    <property type="match status" value="1"/>
</dbReference>
<dbReference type="SUPFAM" id="SSF46785">
    <property type="entry name" value="Winged helix' DNA-binding domain"/>
    <property type="match status" value="1"/>
</dbReference>
<dbReference type="InterPro" id="IPR000847">
    <property type="entry name" value="LysR_HTH_N"/>
</dbReference>
<gene>
    <name evidence="6" type="ORF">B7G68_08775</name>
</gene>
<evidence type="ECO:0000313" key="6">
    <source>
        <dbReference type="EMBL" id="AVQ01932.1"/>
    </source>
</evidence>
<organism evidence="6 7">
    <name type="scientific">Caulobacter segnis</name>
    <dbReference type="NCBI Taxonomy" id="88688"/>
    <lineage>
        <taxon>Bacteria</taxon>
        <taxon>Pseudomonadati</taxon>
        <taxon>Pseudomonadota</taxon>
        <taxon>Alphaproteobacteria</taxon>
        <taxon>Caulobacterales</taxon>
        <taxon>Caulobacteraceae</taxon>
        <taxon>Caulobacter</taxon>
    </lineage>
</organism>
<dbReference type="InterPro" id="IPR036390">
    <property type="entry name" value="WH_DNA-bd_sf"/>
</dbReference>
<accession>A0ABN5ISW0</accession>
<dbReference type="Pfam" id="PF00126">
    <property type="entry name" value="HTH_1"/>
    <property type="match status" value="1"/>
</dbReference>
<keyword evidence="3" id="KW-0238">DNA-binding</keyword>
<keyword evidence="7" id="KW-1185">Reference proteome</keyword>
<dbReference type="InterPro" id="IPR036388">
    <property type="entry name" value="WH-like_DNA-bd_sf"/>
</dbReference>
<evidence type="ECO:0000256" key="3">
    <source>
        <dbReference type="ARBA" id="ARBA00023125"/>
    </source>
</evidence>